<protein>
    <submittedName>
        <fullName evidence="2">Uncharacterized protein</fullName>
    </submittedName>
</protein>
<evidence type="ECO:0000313" key="3">
    <source>
        <dbReference type="Proteomes" id="UP000282084"/>
    </source>
</evidence>
<feature type="compositionally biased region" description="Low complexity" evidence="1">
    <location>
        <begin position="262"/>
        <end position="276"/>
    </location>
</feature>
<comment type="caution">
    <text evidence="2">The sequence shown here is derived from an EMBL/GenBank/DDBJ whole genome shotgun (WGS) entry which is preliminary data.</text>
</comment>
<organism evidence="2 3">
    <name type="scientific">Saccharothrix australiensis</name>
    <dbReference type="NCBI Taxonomy" id="2072"/>
    <lineage>
        <taxon>Bacteria</taxon>
        <taxon>Bacillati</taxon>
        <taxon>Actinomycetota</taxon>
        <taxon>Actinomycetes</taxon>
        <taxon>Pseudonocardiales</taxon>
        <taxon>Pseudonocardiaceae</taxon>
        <taxon>Saccharothrix</taxon>
    </lineage>
</organism>
<keyword evidence="3" id="KW-1185">Reference proteome</keyword>
<name>A0A495W0B1_9PSEU</name>
<evidence type="ECO:0000313" key="2">
    <source>
        <dbReference type="EMBL" id="RKT54889.1"/>
    </source>
</evidence>
<dbReference type="AlphaFoldDB" id="A0A495W0B1"/>
<dbReference type="EMBL" id="RBXO01000001">
    <property type="protein sequence ID" value="RKT54889.1"/>
    <property type="molecule type" value="Genomic_DNA"/>
</dbReference>
<gene>
    <name evidence="2" type="ORF">C8E97_3540</name>
</gene>
<sequence length="302" mass="31021">MHVFTRAGDLRGPSSAILRSHREQRVTSPTRTAEMRSRSAIRNRRQGRRSGRPARPGRSGPRGGRERVSAGPPDPRGWEVVRPGRAATGPVAGAGGGGVRIAPTRTGDGARSGHSVRASPDAAGRARARRLDRHRPERAESPAGATGAALDRADSGQPGTGPRTNAPRPPTHHNHADRATPARHPANPPPHRPDSRIRPGRITGPAAAPDRAASPHPAASPGEATPPDPAAPPAEAGSPRAATSPAEATSPARPGHPARPGSTSAATASRIRSSPANGPDSRGHGAATSVKPSSPARPRKSR</sequence>
<feature type="compositionally biased region" description="Basic residues" evidence="1">
    <location>
        <begin position="39"/>
        <end position="52"/>
    </location>
</feature>
<reference evidence="2 3" key="1">
    <citation type="submission" date="2018-10" db="EMBL/GenBank/DDBJ databases">
        <title>Sequencing the genomes of 1000 actinobacteria strains.</title>
        <authorList>
            <person name="Klenk H.-P."/>
        </authorList>
    </citation>
    <scope>NUCLEOTIDE SEQUENCE [LARGE SCALE GENOMIC DNA]</scope>
    <source>
        <strain evidence="2 3">DSM 43800</strain>
    </source>
</reference>
<dbReference type="Proteomes" id="UP000282084">
    <property type="component" value="Unassembled WGS sequence"/>
</dbReference>
<proteinExistence type="predicted"/>
<feature type="compositionally biased region" description="Low complexity" evidence="1">
    <location>
        <begin position="233"/>
        <end position="253"/>
    </location>
</feature>
<accession>A0A495W0B1</accession>
<feature type="region of interest" description="Disordered" evidence="1">
    <location>
        <begin position="1"/>
        <end position="302"/>
    </location>
</feature>
<evidence type="ECO:0000256" key="1">
    <source>
        <dbReference type="SAM" id="MobiDB-lite"/>
    </source>
</evidence>